<sequence length="650" mass="74070">MQFNDVLSDIESLIGKQLQSVNPKTAPIYVTKVDRSLKKYFISGDPCSLGEPRSFWELEDIWSELIHKGFSNVDQALFGSGSSRNQPETVFANLPYVQHFKYKDKKHILLRGKPVHGLGTLATLNPTEYQEIVKKIDNYYALSNQAISDTQQQVLSALEQALDKVFKKYPGDTLVQDTEKALAILAQLESKTRNSVVTLNDELIDLSSQQPTKQELKQLNLPIDQLIEDESFTGVENEKEGESGSNRDIPAKIESTEKSSGKIKIRQLTPVLSLIFDRLSFEEIELQPDFQRKDRIWPVAKKAKLIESILMGLPLPVFYFAEKANGDWIVVDGLQRITTVFDFMSGEFELDKLEVLGEEYNGKKFRDLPRGDQRKIREYAITAHLIDLESDKEEMIVELFHRINTYGVKLSDQEIRSAMNKGTSVKFLRYLASSHEFKQATNSKIKPDRQNDMALCLSAISYLTLGYKNFNYKTYDSFLSSAMSNLNSYELTLLNESKLEDGLAVISNNSSQEYIDLERCFKRGLNLASQIFGDFAFKKIIGDDKSPISKPLFEVIVSYFAYVDSKQETLLFSNANEFINMLYQAISLDSDEYADWESKKYTDDGRGFAYALSTSTGKKATVTYRFEAFREILKQSTGIEINLHPLKEKK</sequence>
<organism evidence="3 4">
    <name type="scientific">Vibrio campbellii (strain ATCC BAA-1116)</name>
    <dbReference type="NCBI Taxonomy" id="2902295"/>
    <lineage>
        <taxon>Bacteria</taxon>
        <taxon>Pseudomonadati</taxon>
        <taxon>Pseudomonadota</taxon>
        <taxon>Gammaproteobacteria</taxon>
        <taxon>Vibrionales</taxon>
        <taxon>Vibrionaceae</taxon>
        <taxon>Vibrio</taxon>
    </lineage>
</organism>
<feature type="region of interest" description="Disordered" evidence="1">
    <location>
        <begin position="232"/>
        <end position="255"/>
    </location>
</feature>
<dbReference type="Proteomes" id="UP000008152">
    <property type="component" value="Chromosome I"/>
</dbReference>
<dbReference type="PANTHER" id="PTHR39639">
    <property type="entry name" value="CHROMOSOME 16, WHOLE GENOME SHOTGUN SEQUENCE"/>
    <property type="match status" value="1"/>
</dbReference>
<proteinExistence type="predicted"/>
<dbReference type="Pfam" id="PF03235">
    <property type="entry name" value="GmrSD_N"/>
    <property type="match status" value="1"/>
</dbReference>
<evidence type="ECO:0000313" key="4">
    <source>
        <dbReference type="Proteomes" id="UP000008152"/>
    </source>
</evidence>
<dbReference type="RefSeq" id="WP_012127589.1">
    <property type="nucleotide sequence ID" value="NC_009783.1"/>
</dbReference>
<dbReference type="KEGG" id="vha:VIBHAR_01779"/>
<name>A7MZ05_VIBC1</name>
<dbReference type="AlphaFoldDB" id="A7MZ05"/>
<evidence type="ECO:0000259" key="2">
    <source>
        <dbReference type="Pfam" id="PF03235"/>
    </source>
</evidence>
<reference evidence="3 4" key="1">
    <citation type="submission" date="2007-08" db="EMBL/GenBank/DDBJ databases">
        <authorList>
            <consortium name="The Vibrio harveyi Genome Sequencing Project"/>
            <person name="Bassler B."/>
            <person name="Clifton S.W."/>
            <person name="Fulton L."/>
            <person name="Delehaunty K."/>
            <person name="Fronick C."/>
            <person name="Harrison M."/>
            <person name="Markivic C."/>
            <person name="Fulton R."/>
            <person name="Tin-Wollam A.-M."/>
            <person name="Shah N."/>
            <person name="Pepin K."/>
            <person name="Nash W."/>
            <person name="Thiruvilangam P."/>
            <person name="Bhonagiri V."/>
            <person name="Waters C."/>
            <person name="Tu K.C."/>
            <person name="Irgon J."/>
            <person name="Wilson R.K."/>
        </authorList>
    </citation>
    <scope>NUCLEOTIDE SEQUENCE [LARGE SCALE GENOMIC DNA]</scope>
    <source>
        <strain evidence="4">ATCC BAA-1116 / BB120</strain>
    </source>
</reference>
<gene>
    <name evidence="3" type="ordered locus">VIBHAR_01779</name>
</gene>
<evidence type="ECO:0000313" key="3">
    <source>
        <dbReference type="EMBL" id="ABU70748.1"/>
    </source>
</evidence>
<dbReference type="PANTHER" id="PTHR39639:SF1">
    <property type="entry name" value="DUF262 DOMAIN-CONTAINING PROTEIN"/>
    <property type="match status" value="1"/>
</dbReference>
<dbReference type="PATRIC" id="fig|338187.25.peg.897"/>
<protein>
    <recommendedName>
        <fullName evidence="2">GmrSD restriction endonucleases N-terminal domain-containing protein</fullName>
    </recommendedName>
</protein>
<dbReference type="EMBL" id="CP000789">
    <property type="protein sequence ID" value="ABU70748.1"/>
    <property type="molecule type" value="Genomic_DNA"/>
</dbReference>
<feature type="domain" description="GmrSD restriction endonucleases N-terminal" evidence="2">
    <location>
        <begin position="283"/>
        <end position="418"/>
    </location>
</feature>
<dbReference type="InterPro" id="IPR004919">
    <property type="entry name" value="GmrSD_N"/>
</dbReference>
<accession>A7MZ05</accession>
<evidence type="ECO:0000256" key="1">
    <source>
        <dbReference type="SAM" id="MobiDB-lite"/>
    </source>
</evidence>